<name>A0A212RVK2_RHOAC</name>
<organism evidence="1 2">
    <name type="scientific">Rhodoblastus acidophilus</name>
    <name type="common">Rhodopseudomonas acidophila</name>
    <dbReference type="NCBI Taxonomy" id="1074"/>
    <lineage>
        <taxon>Bacteria</taxon>
        <taxon>Pseudomonadati</taxon>
        <taxon>Pseudomonadota</taxon>
        <taxon>Alphaproteobacteria</taxon>
        <taxon>Hyphomicrobiales</taxon>
        <taxon>Rhodoblastaceae</taxon>
        <taxon>Rhodoblastus</taxon>
    </lineage>
</organism>
<keyword evidence="2" id="KW-1185">Reference proteome</keyword>
<dbReference type="AlphaFoldDB" id="A0A212RVK2"/>
<accession>A0A212RVK2</accession>
<dbReference type="OrthoDB" id="8471343at2"/>
<dbReference type="EMBL" id="FYDG01000008">
    <property type="protein sequence ID" value="SNB76726.1"/>
    <property type="molecule type" value="Genomic_DNA"/>
</dbReference>
<dbReference type="RefSeq" id="WP_141098458.1">
    <property type="nucleotide sequence ID" value="NZ_FYDG01000008.1"/>
</dbReference>
<sequence>MATPLTLDLRKTQDGGFALPRSEHRFDRVVIMRRAHQIARETREAAARQAYDLDARLIGARRVNTQPYQTYLAATPVDFSAALKSAWAEAKRANDQRSRANALVVMRPAGALTPLRRLPFARVVRLMSTVARFLNRHFIPSRHAA</sequence>
<reference evidence="2" key="1">
    <citation type="submission" date="2017-06" db="EMBL/GenBank/DDBJ databases">
        <authorList>
            <person name="Varghese N."/>
            <person name="Submissions S."/>
        </authorList>
    </citation>
    <scope>NUCLEOTIDE SEQUENCE [LARGE SCALE GENOMIC DNA]</scope>
    <source>
        <strain evidence="2">DSM 137</strain>
    </source>
</reference>
<gene>
    <name evidence="1" type="ORF">SAMN06265338_1088</name>
</gene>
<evidence type="ECO:0000313" key="1">
    <source>
        <dbReference type="EMBL" id="SNB76726.1"/>
    </source>
</evidence>
<protein>
    <submittedName>
        <fullName evidence="1">Uncharacterized protein</fullName>
    </submittedName>
</protein>
<evidence type="ECO:0000313" key="2">
    <source>
        <dbReference type="Proteomes" id="UP000198418"/>
    </source>
</evidence>
<dbReference type="Proteomes" id="UP000198418">
    <property type="component" value="Unassembled WGS sequence"/>
</dbReference>
<proteinExistence type="predicted"/>